<feature type="compositionally biased region" description="Basic and acidic residues" evidence="1">
    <location>
        <begin position="1026"/>
        <end position="1035"/>
    </location>
</feature>
<sequence length="1733" mass="188351">MPASWVQHGPSSPSGGERSGELNDGVASRASPVLVSKKEGRDGKSLFENRTFPVSPSSHSASISAAGGRRGPSHVSVSGRLRAASSGAPLRATLSGQVEKEGSSAELLCVPRRSLSSARWRSLAVECASFRQSSTVSESSRAGSSPLSCTQKRTPFLRSSCSCPSLSSPSFLSSPHAPPAASHPPPPPRAFGSLPNCGSPTVRVAYQQVIPLSSLAARAPTSSLPQQGVYGPRWGVDVRQQAGVRSPLSRSSLGLERAASAFFTLPDPPRYRRGSSALSADFTWNGFVSRPCYGFPRFQSLPNLLVRDAPPFSLIASDSPDARLHQSSSVSSNHETQRERQTREDKRGLLEATLSSGRRRLRGASGEARETGETGGETGDGKGGDRERTGTAKKGEERRTKQQGGTRDAGTGGERRGEGEKRDRAKNEGKGGGGELIREAKEQTWTHPGRFRDRTCSSKSSQVSVYPRTRYAVSSSWASSCVSPQFSRASSFSATRSTGGDGFHQRAEQNEPEQETQLTKKSDLAVFRRLTCCLSASECPSRSAWSSAREARGRTEGQADGGEGSGREKRERAGAVETRGAGREDGTWRKDEDETQGEREREIQRQTERTREPNEEDEETRKVREDDETTWNSFLLSLQRETTNSGSEARGLTANAFTDEERATTAKARHRQRQQVHSAFKARSTHLDGGAENREKRKEGEKDGKVARLRPHEPRGSSACRRGDEGENRRDGSSPSRSPSSSPSDSPPCPSSSSPSLCPSFCSSLSSFSSPQSPFLSPWKLQNAIVRVPISSAPSHDECLGRSSQSRSLERSGEGEMRDSGSRGAPTVGISPAARGKRGRNSKCFSKAGQSRATRGNISDAASDARHRECRTARSKRDEDELASTQTGRRVYSSYSNAHRVSSPHHRDRGAHSEAIGGDSSLSSPEPERLSAPRDRLGVSDSSRCSRGLRNAETREHDGHYVCAVDYLYSPSGRSSERRQRQRPSAISTRLQRSTCALTGDSGHVETRDARERRMSSFTGRRKAGNAHEEREERVAPSGVTGDRRGDGYAFEGKRWNRSEAKEERSVSEILWDEARKKHRQSLALEREKIAQQRAENARRRKEIAALLDSPNPRDSESTPTVKTPSENGVREAAASKEERKAWGRRREKDGKRHEKDRQLQTTEGHSSLVRIAQRRKRRTREEKEGACENPCSDSDDRASSSSESPERESDERESKTVEGGTRGNRRREERCFSSMREKTNTKSSPSALESSSRSSSARSVESSASSDAKASPREGLKWDTSSSGDDSLGESSSHSEAELEHEGNQKEQDQEFETRSEEQRVPEGESSSSSSEEAASTEEPLPTGLTRIAERRNVVERHSSSTSSDGEEKDEGAGRVLRHIKNGARTTRICISFPDAAPGDLILSLARDDEGRGLWVGDVGGKEHGSEKPRETDSRRISKTVHFAPIFASGKADGQTESKWREGRKERTENAPAQQGPLSPPFHHPGNSKSGMKGETGTWRRDTFSSSPSSPSSDASSQESSLAKEAAAHSGPYAMGGARDGSPVGSSSSEEGEAQEPPSAERKPIKRHTASLSSHSRPFSPPKAPSFSDVCLPGQETKKRGERRPFSSTSSSSVCAFPALSASPRSSGSRTRSTPLGPPYVGRLSTSLFPSSSAGESAISSSQTQDQHLFLSPFAPKRTVTSPKPTKPRKTQTLQIRGNASPGTDTALRKKREDTRMELAASEEPEKKSCSH</sequence>
<dbReference type="InParanoid" id="F0VCV2"/>
<feature type="compositionally biased region" description="Basic and acidic residues" evidence="1">
    <location>
        <begin position="863"/>
        <end position="879"/>
    </location>
</feature>
<feature type="compositionally biased region" description="Basic and acidic residues" evidence="1">
    <location>
        <begin position="926"/>
        <end position="938"/>
    </location>
</feature>
<reference evidence="4" key="3">
    <citation type="journal article" date="2012" name="PLoS Pathog.">
        <title>Comparative genomics of the apicomplexan parasites Toxoplasma gondii and Neospora caninum: Coccidia differing in host range and transmission strategy.</title>
        <authorList>
            <person name="Reid A.J."/>
            <person name="Vermont S.J."/>
            <person name="Cotton J.A."/>
            <person name="Harris D."/>
            <person name="Hill-Cawthorne G.A."/>
            <person name="Konen-Waisman S."/>
            <person name="Latham S.M."/>
            <person name="Mourier T."/>
            <person name="Norton R."/>
            <person name="Quail M.A."/>
            <person name="Sanders M."/>
            <person name="Shanmugam D."/>
            <person name="Sohal A."/>
            <person name="Wasmuth J.D."/>
            <person name="Brunk B."/>
            <person name="Grigg M.E."/>
            <person name="Howard J.C."/>
            <person name="Parkinson J."/>
            <person name="Roos D.S."/>
            <person name="Trees A.J."/>
            <person name="Berriman M."/>
            <person name="Pain A."/>
            <person name="Wastling J.M."/>
        </authorList>
    </citation>
    <scope>NUCLEOTIDE SEQUENCE [LARGE SCALE GENOMIC DNA]</scope>
    <source>
        <strain evidence="4">Liverpool</strain>
    </source>
</reference>
<organism evidence="2 4">
    <name type="scientific">Neospora caninum (strain Liverpool)</name>
    <dbReference type="NCBI Taxonomy" id="572307"/>
    <lineage>
        <taxon>Eukaryota</taxon>
        <taxon>Sar</taxon>
        <taxon>Alveolata</taxon>
        <taxon>Apicomplexa</taxon>
        <taxon>Conoidasida</taxon>
        <taxon>Coccidia</taxon>
        <taxon>Eucoccidiorida</taxon>
        <taxon>Eimeriorina</taxon>
        <taxon>Sarcocystidae</taxon>
        <taxon>Neospora</taxon>
    </lineage>
</organism>
<feature type="compositionally biased region" description="Polar residues" evidence="1">
    <location>
        <begin position="1118"/>
        <end position="1127"/>
    </location>
</feature>
<dbReference type="RefSeq" id="XP_003881500.1">
    <property type="nucleotide sequence ID" value="XM_003881451.1"/>
</dbReference>
<feature type="compositionally biased region" description="Low complexity" evidence="1">
    <location>
        <begin position="1282"/>
        <end position="1293"/>
    </location>
</feature>
<feature type="compositionally biased region" description="Basic and acidic residues" evidence="1">
    <location>
        <begin position="436"/>
        <end position="456"/>
    </location>
</feature>
<feature type="compositionally biased region" description="Low complexity" evidence="1">
    <location>
        <begin position="1652"/>
        <end position="1663"/>
    </location>
</feature>
<evidence type="ECO:0000313" key="4">
    <source>
        <dbReference type="Proteomes" id="UP000007494"/>
    </source>
</evidence>
<dbReference type="VEuPathDB" id="ToxoDB:NCLIV_012650"/>
<feature type="compositionally biased region" description="Low complexity" evidence="1">
    <location>
        <begin position="1325"/>
        <end position="1340"/>
    </location>
</feature>
<feature type="compositionally biased region" description="Basic and acidic residues" evidence="1">
    <location>
        <begin position="808"/>
        <end position="821"/>
    </location>
</feature>
<feature type="compositionally biased region" description="Basic and acidic residues" evidence="1">
    <location>
        <begin position="335"/>
        <end position="349"/>
    </location>
</feature>
<feature type="compositionally biased region" description="Low complexity" evidence="1">
    <location>
        <begin position="472"/>
        <end position="498"/>
    </location>
</feature>
<evidence type="ECO:0000313" key="2">
    <source>
        <dbReference type="EMBL" id="CBZ51467.1"/>
    </source>
</evidence>
<dbReference type="OMA" id="NCTANRG"/>
<feature type="compositionally biased region" description="Basic and acidic residues" evidence="1">
    <location>
        <begin position="36"/>
        <end position="47"/>
    </location>
</feature>
<feature type="compositionally biased region" description="Low complexity" evidence="1">
    <location>
        <begin position="55"/>
        <end position="67"/>
    </location>
</feature>
<feature type="compositionally biased region" description="Basic and acidic residues" evidence="1">
    <location>
        <begin position="379"/>
        <end position="400"/>
    </location>
</feature>
<dbReference type="eggNOG" id="ENOG502R06H">
    <property type="taxonomic scope" value="Eukaryota"/>
</dbReference>
<proteinExistence type="predicted"/>
<reference evidence="2" key="1">
    <citation type="submission" date="2011-02" db="EMBL/GenBank/DDBJ databases">
        <authorList>
            <person name="Aslett M."/>
        </authorList>
    </citation>
    <scope>NUCLEOTIDE SEQUENCE</scope>
    <source>
        <strain evidence="2">Liverpool</strain>
    </source>
</reference>
<feature type="compositionally biased region" description="Basic and acidic residues" evidence="1">
    <location>
        <begin position="1134"/>
        <end position="1159"/>
    </location>
</feature>
<name>F0VCV2_NEOCL</name>
<feature type="region of interest" description="Disordered" evidence="1">
    <location>
        <begin position="172"/>
        <end position="192"/>
    </location>
</feature>
<feature type="region of interest" description="Disordered" evidence="1">
    <location>
        <begin position="1414"/>
        <end position="1733"/>
    </location>
</feature>
<feature type="compositionally biased region" description="Basic and acidic residues" evidence="1">
    <location>
        <begin position="1597"/>
        <end position="1606"/>
    </location>
</feature>
<feature type="compositionally biased region" description="Basic and acidic residues" evidence="1">
    <location>
        <begin position="1294"/>
        <end position="1324"/>
    </location>
</feature>
<keyword evidence="4" id="KW-1185">Reference proteome</keyword>
<feature type="region of interest" description="Disordered" evidence="1">
    <location>
        <begin position="537"/>
        <end position="776"/>
    </location>
</feature>
<feature type="region of interest" description="Disordered" evidence="1">
    <location>
        <begin position="1078"/>
        <end position="1382"/>
    </location>
</feature>
<feature type="compositionally biased region" description="Basic and acidic residues" evidence="1">
    <location>
        <begin position="1195"/>
        <end position="1217"/>
    </location>
</feature>
<gene>
    <name evidence="3" type="ORF">BN1204_012650</name>
    <name evidence="2" type="ORF">NCLIV_012650</name>
</gene>
<feature type="compositionally biased region" description="Basic and acidic residues" evidence="1">
    <location>
        <begin position="1003"/>
        <end position="1015"/>
    </location>
</feature>
<feature type="region of interest" description="Disordered" evidence="1">
    <location>
        <begin position="317"/>
        <end position="521"/>
    </location>
</feature>
<feature type="region of interest" description="Disordered" evidence="1">
    <location>
        <begin position="791"/>
        <end position="957"/>
    </location>
</feature>
<feature type="compositionally biased region" description="Basic and acidic residues" evidence="1">
    <location>
        <begin position="1708"/>
        <end position="1718"/>
    </location>
</feature>
<feature type="compositionally biased region" description="Pro residues" evidence="1">
    <location>
        <begin position="176"/>
        <end position="189"/>
    </location>
</feature>
<feature type="compositionally biased region" description="Low complexity" evidence="1">
    <location>
        <begin position="733"/>
        <end position="744"/>
    </location>
</feature>
<feature type="compositionally biased region" description="Polar residues" evidence="1">
    <location>
        <begin position="986"/>
        <end position="997"/>
    </location>
</feature>
<reference evidence="2" key="2">
    <citation type="submission" date="2011-03" db="EMBL/GenBank/DDBJ databases">
        <title>Comparative genomics and transcriptomics of Neospora caninum and Toxoplasma gondii.</title>
        <authorList>
            <person name="Reid A.J."/>
            <person name="Sohal A."/>
            <person name="Harris D."/>
            <person name="Quail M."/>
            <person name="Sanders M."/>
            <person name="Berriman M."/>
            <person name="Wastling J.M."/>
            <person name="Pain A."/>
        </authorList>
    </citation>
    <scope>NUCLEOTIDE SEQUENCE</scope>
    <source>
        <strain evidence="2">Liverpool</strain>
    </source>
</reference>
<feature type="compositionally biased region" description="Polar residues" evidence="1">
    <location>
        <begin position="883"/>
        <end position="900"/>
    </location>
</feature>
<reference evidence="3" key="4">
    <citation type="journal article" date="2015" name="PLoS ONE">
        <title>Comprehensive Evaluation of Toxoplasma gondii VEG and Neospora caninum LIV Genomes with Tachyzoite Stage Transcriptome and Proteome Defines Novel Transcript Features.</title>
        <authorList>
            <person name="Ramaprasad A."/>
            <person name="Mourier T."/>
            <person name="Naeem R."/>
            <person name="Malas T.B."/>
            <person name="Moussa E."/>
            <person name="Panigrahi A."/>
            <person name="Vermont S.J."/>
            <person name="Otto T.D."/>
            <person name="Wastling J."/>
            <person name="Pain A."/>
        </authorList>
    </citation>
    <scope>NUCLEOTIDE SEQUENCE</scope>
    <source>
        <strain evidence="3">Liverpool</strain>
    </source>
</reference>
<feature type="compositionally biased region" description="Basic and acidic residues" evidence="1">
    <location>
        <begin position="1421"/>
        <end position="1437"/>
    </location>
</feature>
<dbReference type="GeneID" id="13440467"/>
<feature type="compositionally biased region" description="Basic and acidic residues" evidence="1">
    <location>
        <begin position="565"/>
        <end position="625"/>
    </location>
</feature>
<feature type="region of interest" description="Disordered" evidence="1">
    <location>
        <begin position="1"/>
        <end position="105"/>
    </location>
</feature>
<feature type="compositionally biased region" description="Basic and acidic residues" evidence="1">
    <location>
        <begin position="685"/>
        <end position="732"/>
    </location>
</feature>
<feature type="compositionally biased region" description="Polar residues" evidence="1">
    <location>
        <begin position="325"/>
        <end position="334"/>
    </location>
</feature>
<feature type="compositionally biased region" description="Basic and acidic residues" evidence="1">
    <location>
        <begin position="413"/>
        <end position="429"/>
    </location>
</feature>
<feature type="region of interest" description="Disordered" evidence="1">
    <location>
        <begin position="969"/>
        <end position="1048"/>
    </location>
</feature>
<feature type="compositionally biased region" description="Basic and acidic residues" evidence="1">
    <location>
        <begin position="1455"/>
        <end position="1470"/>
    </location>
</feature>
<feature type="compositionally biased region" description="Polar residues" evidence="1">
    <location>
        <begin position="848"/>
        <end position="857"/>
    </location>
</feature>
<dbReference type="EMBL" id="LN714479">
    <property type="protein sequence ID" value="CEL65417.1"/>
    <property type="molecule type" value="Genomic_DNA"/>
</dbReference>
<dbReference type="EMBL" id="FR823386">
    <property type="protein sequence ID" value="CBZ51467.1"/>
    <property type="molecule type" value="Genomic_DNA"/>
</dbReference>
<feature type="compositionally biased region" description="Basic and acidic residues" evidence="1">
    <location>
        <begin position="1349"/>
        <end position="1360"/>
    </location>
</feature>
<evidence type="ECO:0000256" key="1">
    <source>
        <dbReference type="SAM" id="MobiDB-lite"/>
    </source>
</evidence>
<feature type="region of interest" description="Disordered" evidence="1">
    <location>
        <begin position="131"/>
        <end position="150"/>
    </location>
</feature>
<feature type="compositionally biased region" description="Low complexity" evidence="1">
    <location>
        <begin position="1243"/>
        <end position="1270"/>
    </location>
</feature>
<feature type="compositionally biased region" description="Polar residues" evidence="1">
    <location>
        <begin position="630"/>
        <end position="647"/>
    </location>
</feature>
<feature type="compositionally biased region" description="Basic and acidic residues" evidence="1">
    <location>
        <begin position="1227"/>
        <end position="1241"/>
    </location>
</feature>
<feature type="compositionally biased region" description="Polar residues" evidence="1">
    <location>
        <begin position="1692"/>
        <end position="1705"/>
    </location>
</feature>
<dbReference type="Proteomes" id="UP000007494">
    <property type="component" value="Chromosome V"/>
</dbReference>
<feature type="compositionally biased region" description="Low complexity" evidence="1">
    <location>
        <begin position="751"/>
        <end position="776"/>
    </location>
</feature>
<evidence type="ECO:0000313" key="3">
    <source>
        <dbReference type="EMBL" id="CEL65417.1"/>
    </source>
</evidence>
<protein>
    <submittedName>
        <fullName evidence="2">Uncharacterized protein</fullName>
    </submittedName>
</protein>
<accession>F0VCV2</accession>
<dbReference type="OrthoDB" id="10454235at2759"/>
<feature type="compositionally biased region" description="Low complexity" evidence="1">
    <location>
        <begin position="1608"/>
        <end position="1636"/>
    </location>
</feature>
<feature type="compositionally biased region" description="Low complexity" evidence="1">
    <location>
        <begin position="1506"/>
        <end position="1522"/>
    </location>
</feature>